<name>A0ABS5AJN0_9PSEU</name>
<sequence length="140" mass="14482">MSEEVQVNWVEPKTGPTILVVGVLALAVAAVGLFVAGPIEGLAPVVGAVVVVLFFSSGAWVVSKVARYMPEMVLAVGLASYIFRLLAVLGTLFLLRAVGLPPKWIAAGVVAAVIGWMVSMTITVVRMRPGLGGVRPGSGK</sequence>
<protein>
    <recommendedName>
        <fullName evidence="4">ATP synthase protein I</fullName>
    </recommendedName>
</protein>
<feature type="transmembrane region" description="Helical" evidence="1">
    <location>
        <begin position="18"/>
        <end position="36"/>
    </location>
</feature>
<keyword evidence="3" id="KW-1185">Reference proteome</keyword>
<dbReference type="Proteomes" id="UP001519363">
    <property type="component" value="Unassembled WGS sequence"/>
</dbReference>
<proteinExistence type="predicted"/>
<feature type="transmembrane region" description="Helical" evidence="1">
    <location>
        <begin position="42"/>
        <end position="62"/>
    </location>
</feature>
<dbReference type="EMBL" id="JAGIOO010000001">
    <property type="protein sequence ID" value="MBP2476782.1"/>
    <property type="molecule type" value="Genomic_DNA"/>
</dbReference>
<keyword evidence="1" id="KW-0812">Transmembrane</keyword>
<feature type="transmembrane region" description="Helical" evidence="1">
    <location>
        <begin position="104"/>
        <end position="125"/>
    </location>
</feature>
<evidence type="ECO:0008006" key="4">
    <source>
        <dbReference type="Google" id="ProtNLM"/>
    </source>
</evidence>
<feature type="transmembrane region" description="Helical" evidence="1">
    <location>
        <begin position="74"/>
        <end position="98"/>
    </location>
</feature>
<dbReference type="RefSeq" id="WP_086786310.1">
    <property type="nucleotide sequence ID" value="NZ_JAGIOO010000001.1"/>
</dbReference>
<keyword evidence="1" id="KW-1133">Transmembrane helix</keyword>
<organism evidence="2 3">
    <name type="scientific">Crossiella equi</name>
    <dbReference type="NCBI Taxonomy" id="130796"/>
    <lineage>
        <taxon>Bacteria</taxon>
        <taxon>Bacillati</taxon>
        <taxon>Actinomycetota</taxon>
        <taxon>Actinomycetes</taxon>
        <taxon>Pseudonocardiales</taxon>
        <taxon>Pseudonocardiaceae</taxon>
        <taxon>Crossiella</taxon>
    </lineage>
</organism>
<keyword evidence="1" id="KW-0472">Membrane</keyword>
<accession>A0ABS5AJN0</accession>
<comment type="caution">
    <text evidence="2">The sequence shown here is derived from an EMBL/GenBank/DDBJ whole genome shotgun (WGS) entry which is preliminary data.</text>
</comment>
<reference evidence="2 3" key="1">
    <citation type="submission" date="2021-03" db="EMBL/GenBank/DDBJ databases">
        <title>Sequencing the genomes of 1000 actinobacteria strains.</title>
        <authorList>
            <person name="Klenk H.-P."/>
        </authorList>
    </citation>
    <scope>NUCLEOTIDE SEQUENCE [LARGE SCALE GENOMIC DNA]</scope>
    <source>
        <strain evidence="2 3">DSM 44580</strain>
    </source>
</reference>
<evidence type="ECO:0000313" key="2">
    <source>
        <dbReference type="EMBL" id="MBP2476782.1"/>
    </source>
</evidence>
<evidence type="ECO:0000313" key="3">
    <source>
        <dbReference type="Proteomes" id="UP001519363"/>
    </source>
</evidence>
<evidence type="ECO:0000256" key="1">
    <source>
        <dbReference type="SAM" id="Phobius"/>
    </source>
</evidence>
<gene>
    <name evidence="2" type="ORF">JOF53_005654</name>
</gene>